<evidence type="ECO:0000256" key="6">
    <source>
        <dbReference type="ARBA" id="ARBA00033409"/>
    </source>
</evidence>
<sequence length="253" mass="28588">MLHKWEGYVLRTHDYGEANKIVVLMTREAGKVAVMARGARRPKSRLAAMTQVFTHGQFMVQRYTGMGTLNQAEPLEALRHLRSDIIAMAYGSYIVELLDRVVEEGNPEPFAFDVLQYALQAIDEQDDPEAVALVVAWKLLPYTGVQPILHACAGCGATEGEFAFSFTQGGFLCHNCFSLDPYIIRLKPAHVRLIRMFYTVPIDQIGKITLKPVTKRLIKTIISTIYEEQTGIQLKSKKFIDQLDKMQLPAQRE</sequence>
<evidence type="ECO:0000313" key="10">
    <source>
        <dbReference type="Proteomes" id="UP000700212"/>
    </source>
</evidence>
<evidence type="ECO:0000256" key="2">
    <source>
        <dbReference type="ARBA" id="ARBA00021310"/>
    </source>
</evidence>
<dbReference type="InterPro" id="IPR012340">
    <property type="entry name" value="NA-bd_OB-fold"/>
</dbReference>
<keyword evidence="3 7" id="KW-0227">DNA damage</keyword>
<keyword evidence="5 7" id="KW-0234">DNA repair</keyword>
<proteinExistence type="inferred from homology"/>
<gene>
    <name evidence="7 9" type="primary">recO</name>
    <name evidence="9" type="ORF">K8V30_07220</name>
</gene>
<reference evidence="9" key="1">
    <citation type="journal article" date="2021" name="PeerJ">
        <title>Extensive microbial diversity within the chicken gut microbiome revealed by metagenomics and culture.</title>
        <authorList>
            <person name="Gilroy R."/>
            <person name="Ravi A."/>
            <person name="Getino M."/>
            <person name="Pursley I."/>
            <person name="Horton D.L."/>
            <person name="Alikhan N.F."/>
            <person name="Baker D."/>
            <person name="Gharbi K."/>
            <person name="Hall N."/>
            <person name="Watson M."/>
            <person name="Adriaenssens E.M."/>
            <person name="Foster-Nyarko E."/>
            <person name="Jarju S."/>
            <person name="Secka A."/>
            <person name="Antonio M."/>
            <person name="Oren A."/>
            <person name="Chaudhuri R.R."/>
            <person name="La Ragione R."/>
            <person name="Hildebrand F."/>
            <person name="Pallen M.J."/>
        </authorList>
    </citation>
    <scope>NUCLEOTIDE SEQUENCE</scope>
    <source>
        <strain evidence="9">CHK160-4876</strain>
    </source>
</reference>
<dbReference type="Pfam" id="PF02565">
    <property type="entry name" value="RecO_C"/>
    <property type="match status" value="1"/>
</dbReference>
<dbReference type="InterPro" id="IPR037278">
    <property type="entry name" value="ARFGAP/RecO"/>
</dbReference>
<dbReference type="GO" id="GO:0006302">
    <property type="term" value="P:double-strand break repair"/>
    <property type="evidence" value="ECO:0007669"/>
    <property type="project" value="TreeGrafter"/>
</dbReference>
<dbReference type="PANTHER" id="PTHR33991:SF1">
    <property type="entry name" value="DNA REPAIR PROTEIN RECO"/>
    <property type="match status" value="1"/>
</dbReference>
<dbReference type="Gene3D" id="1.20.1440.120">
    <property type="entry name" value="Recombination protein O, C-terminal domain"/>
    <property type="match status" value="1"/>
</dbReference>
<keyword evidence="4 7" id="KW-0233">DNA recombination</keyword>
<evidence type="ECO:0000256" key="1">
    <source>
        <dbReference type="ARBA" id="ARBA00007452"/>
    </source>
</evidence>
<comment type="similarity">
    <text evidence="1 7">Belongs to the RecO family.</text>
</comment>
<dbReference type="InterPro" id="IPR022572">
    <property type="entry name" value="DNA_rep/recomb_RecO_N"/>
</dbReference>
<feature type="domain" description="DNA replication/recombination mediator RecO N-terminal" evidence="8">
    <location>
        <begin position="1"/>
        <end position="76"/>
    </location>
</feature>
<dbReference type="EMBL" id="DYTV01000095">
    <property type="protein sequence ID" value="HJH11454.1"/>
    <property type="molecule type" value="Genomic_DNA"/>
</dbReference>
<dbReference type="NCBIfam" id="TIGR00613">
    <property type="entry name" value="reco"/>
    <property type="match status" value="1"/>
</dbReference>
<comment type="caution">
    <text evidence="9">The sequence shown here is derived from an EMBL/GenBank/DDBJ whole genome shotgun (WGS) entry which is preliminary data.</text>
</comment>
<evidence type="ECO:0000256" key="5">
    <source>
        <dbReference type="ARBA" id="ARBA00023204"/>
    </source>
</evidence>
<evidence type="ECO:0000256" key="7">
    <source>
        <dbReference type="HAMAP-Rule" id="MF_00201"/>
    </source>
</evidence>
<evidence type="ECO:0000256" key="4">
    <source>
        <dbReference type="ARBA" id="ARBA00023172"/>
    </source>
</evidence>
<evidence type="ECO:0000259" key="8">
    <source>
        <dbReference type="Pfam" id="PF11967"/>
    </source>
</evidence>
<dbReference type="SUPFAM" id="SSF57863">
    <property type="entry name" value="ArfGap/RecO-like zinc finger"/>
    <property type="match status" value="1"/>
</dbReference>
<dbReference type="InterPro" id="IPR003717">
    <property type="entry name" value="RecO"/>
</dbReference>
<name>A0A921NCE8_9BACL</name>
<dbReference type="PANTHER" id="PTHR33991">
    <property type="entry name" value="DNA REPAIR PROTEIN RECO"/>
    <property type="match status" value="1"/>
</dbReference>
<evidence type="ECO:0000313" key="9">
    <source>
        <dbReference type="EMBL" id="HJH11454.1"/>
    </source>
</evidence>
<dbReference type="SUPFAM" id="SSF50249">
    <property type="entry name" value="Nucleic acid-binding proteins"/>
    <property type="match status" value="1"/>
</dbReference>
<dbReference type="GO" id="GO:0006310">
    <property type="term" value="P:DNA recombination"/>
    <property type="evidence" value="ECO:0007669"/>
    <property type="project" value="UniProtKB-UniRule"/>
</dbReference>
<dbReference type="GO" id="GO:0043590">
    <property type="term" value="C:bacterial nucleoid"/>
    <property type="evidence" value="ECO:0007669"/>
    <property type="project" value="TreeGrafter"/>
</dbReference>
<reference evidence="9" key="2">
    <citation type="submission" date="2021-09" db="EMBL/GenBank/DDBJ databases">
        <authorList>
            <person name="Gilroy R."/>
        </authorList>
    </citation>
    <scope>NUCLEOTIDE SEQUENCE</scope>
    <source>
        <strain evidence="9">CHK160-4876</strain>
    </source>
</reference>
<evidence type="ECO:0000256" key="3">
    <source>
        <dbReference type="ARBA" id="ARBA00022763"/>
    </source>
</evidence>
<dbReference type="Pfam" id="PF11967">
    <property type="entry name" value="RecO_N"/>
    <property type="match status" value="1"/>
</dbReference>
<dbReference type="HAMAP" id="MF_00201">
    <property type="entry name" value="RecO"/>
    <property type="match status" value="1"/>
</dbReference>
<dbReference type="InterPro" id="IPR042242">
    <property type="entry name" value="RecO_C"/>
</dbReference>
<accession>A0A921NCE8</accession>
<dbReference type="Gene3D" id="2.40.50.140">
    <property type="entry name" value="Nucleic acid-binding proteins"/>
    <property type="match status" value="1"/>
</dbReference>
<dbReference type="AlphaFoldDB" id="A0A921NCE8"/>
<dbReference type="Proteomes" id="UP000700212">
    <property type="component" value="Unassembled WGS sequence"/>
</dbReference>
<comment type="function">
    <text evidence="7">Involved in DNA repair and RecF pathway recombination.</text>
</comment>
<protein>
    <recommendedName>
        <fullName evidence="2 7">DNA repair protein RecO</fullName>
    </recommendedName>
    <alternativeName>
        <fullName evidence="6 7">Recombination protein O</fullName>
    </alternativeName>
</protein>
<organism evidence="9 10">
    <name type="scientific">Metalysinibacillus jejuensis</name>
    <dbReference type="NCBI Taxonomy" id="914327"/>
    <lineage>
        <taxon>Bacteria</taxon>
        <taxon>Bacillati</taxon>
        <taxon>Bacillota</taxon>
        <taxon>Bacilli</taxon>
        <taxon>Bacillales</taxon>
        <taxon>Caryophanaceae</taxon>
        <taxon>Metalysinibacillus</taxon>
    </lineage>
</organism>